<keyword evidence="6" id="KW-0442">Lipid degradation</keyword>
<keyword evidence="8" id="KW-0520">NAD</keyword>
<evidence type="ECO:0000259" key="13">
    <source>
        <dbReference type="Pfam" id="PF00725"/>
    </source>
</evidence>
<dbReference type="EMBL" id="CP019082">
    <property type="protein sequence ID" value="APW60509.1"/>
    <property type="molecule type" value="Genomic_DNA"/>
</dbReference>
<dbReference type="Gene3D" id="3.40.50.720">
    <property type="entry name" value="NAD(P)-binding Rossmann-like Domain"/>
    <property type="match status" value="1"/>
</dbReference>
<accession>A0A1U7CNM2</accession>
<evidence type="ECO:0000256" key="11">
    <source>
        <dbReference type="ARBA" id="ARBA00023268"/>
    </source>
</evidence>
<dbReference type="SUPFAM" id="SSF52096">
    <property type="entry name" value="ClpP/crotonase"/>
    <property type="match status" value="1"/>
</dbReference>
<evidence type="ECO:0000313" key="16">
    <source>
        <dbReference type="Proteomes" id="UP000186309"/>
    </source>
</evidence>
<comment type="pathway">
    <text evidence="1">Lipid metabolism; fatty acid beta-oxidation.</text>
</comment>
<organism evidence="15 16">
    <name type="scientific">Paludisphaera borealis</name>
    <dbReference type="NCBI Taxonomy" id="1387353"/>
    <lineage>
        <taxon>Bacteria</taxon>
        <taxon>Pseudomonadati</taxon>
        <taxon>Planctomycetota</taxon>
        <taxon>Planctomycetia</taxon>
        <taxon>Isosphaerales</taxon>
        <taxon>Isosphaeraceae</taxon>
        <taxon>Paludisphaera</taxon>
    </lineage>
</organism>
<protein>
    <recommendedName>
        <fullName evidence="4">enoyl-CoA hydratase</fullName>
        <ecNumber evidence="4">4.2.1.17</ecNumber>
    </recommendedName>
</protein>
<dbReference type="STRING" id="1387353.BSF38_01979"/>
<feature type="domain" description="3-hydroxyacyl-CoA dehydrogenase C-terminal" evidence="13">
    <location>
        <begin position="498"/>
        <end position="591"/>
    </location>
</feature>
<name>A0A1U7CNM2_9BACT</name>
<dbReference type="InterPro" id="IPR008927">
    <property type="entry name" value="6-PGluconate_DH-like_C_sf"/>
</dbReference>
<proteinExistence type="inferred from homology"/>
<dbReference type="Gene3D" id="3.90.226.10">
    <property type="entry name" value="2-enoyl-CoA Hydratase, Chain A, domain 1"/>
    <property type="match status" value="1"/>
</dbReference>
<comment type="catalytic activity">
    <reaction evidence="12">
        <text>a (3S)-3-hydroxyacyl-CoA + NAD(+) = a 3-oxoacyl-CoA + NADH + H(+)</text>
        <dbReference type="Rhea" id="RHEA:22432"/>
        <dbReference type="ChEBI" id="CHEBI:15378"/>
        <dbReference type="ChEBI" id="CHEBI:57318"/>
        <dbReference type="ChEBI" id="CHEBI:57540"/>
        <dbReference type="ChEBI" id="CHEBI:57945"/>
        <dbReference type="ChEBI" id="CHEBI:90726"/>
        <dbReference type="EC" id="1.1.1.35"/>
    </reaction>
</comment>
<dbReference type="GO" id="GO:0070403">
    <property type="term" value="F:NAD+ binding"/>
    <property type="evidence" value="ECO:0007669"/>
    <property type="project" value="InterPro"/>
</dbReference>
<dbReference type="InterPro" id="IPR001753">
    <property type="entry name" value="Enoyl-CoA_hydra/iso"/>
</dbReference>
<keyword evidence="9" id="KW-0443">Lipid metabolism</keyword>
<evidence type="ECO:0000256" key="5">
    <source>
        <dbReference type="ARBA" id="ARBA00022832"/>
    </source>
</evidence>
<dbReference type="InterPro" id="IPR006180">
    <property type="entry name" value="3-OHacyl-CoA_DH_CS"/>
</dbReference>
<dbReference type="AlphaFoldDB" id="A0A1U7CNM2"/>
<dbReference type="RefSeq" id="WP_076345202.1">
    <property type="nucleotide sequence ID" value="NZ_CP019082.1"/>
</dbReference>
<dbReference type="SUPFAM" id="SSF48179">
    <property type="entry name" value="6-phosphogluconate dehydrogenase C-terminal domain-like"/>
    <property type="match status" value="2"/>
</dbReference>
<dbReference type="GO" id="GO:0016509">
    <property type="term" value="F:long-chain (3S)-3-hydroxyacyl-CoA dehydrogenase (NAD+) activity"/>
    <property type="evidence" value="ECO:0007669"/>
    <property type="project" value="TreeGrafter"/>
</dbReference>
<dbReference type="UniPathway" id="UPA00659"/>
<evidence type="ECO:0000256" key="1">
    <source>
        <dbReference type="ARBA" id="ARBA00005005"/>
    </source>
</evidence>
<dbReference type="InterPro" id="IPR050136">
    <property type="entry name" value="FA_oxidation_alpha_subunit"/>
</dbReference>
<dbReference type="Pfam" id="PF02737">
    <property type="entry name" value="3HCDH_N"/>
    <property type="match status" value="1"/>
</dbReference>
<sequence length="721" mass="76289">MGNAFRLEEVDGSIAILTFDLPEKKVNTLGRAVLAELAGLTARLAGRTDLRGLLFLSGKPGQFIAGADLNELAALAFATREQVAEAIAFGHQLFDRIARLPFPTVALVDGNCMGGGTELILAMDDRIVSRSPATKIALPEVKLGLLPAWGGTQRLPRRIGLHHAIEMICKGEPISAERAASLGLAFDAVPADRLVEEGVRLVEYHQQSGDWLDRRERDRGPLGLSADQLRFAVAVAEGAIKAKTGGRYPAPLAALGAIRDGCNVPLSAGLEAEREAAMGLVGSPTSANLIAVFFMKNRLERDPGVANAGVSPRTVRRVGVAGAGLMGAGIAAASARSGLPTVMIDVDEARLAAGLRRAGEVVAGRIKIGRATPEDLIGMLGFLNTSTSPRAFADCDVVIEAINEDEAAKAALFRTIGGDLRDDAILASNTSTISITRLAASAPAPERFVGMHFFHPVDRMELVEIIRGDRTNDETVATVVALAKRLRKTPIVVRDGPGFLVNRILFPYLIEAILMAQEGASMDAIDAAAERFGMPMGPIALADLVGLDTAAGAGAVLLAAFPDRSVPTPILRELVAAGRLGKKSGAGFRSYAKKNKAEADPIVLTLLERHRTGDRPPTDEEITDRLFLPMLLEATRVLEEGIVGEPADVDMGLILGTGFPPFRGGLLRWADGEGAGAILDRLERYRSLGERFAPTALLTRLASRGEAFYPGPKVASPVRGA</sequence>
<comment type="similarity">
    <text evidence="2">In the central section; belongs to the 3-hydroxyacyl-CoA dehydrogenase family.</text>
</comment>
<feature type="domain" description="3-hydroxyacyl-CoA dehydrogenase C-terminal" evidence="13">
    <location>
        <begin position="622"/>
        <end position="706"/>
    </location>
</feature>
<comment type="similarity">
    <text evidence="3">In the N-terminal section; belongs to the enoyl-CoA hydratase/isomerase family.</text>
</comment>
<evidence type="ECO:0000256" key="7">
    <source>
        <dbReference type="ARBA" id="ARBA00023002"/>
    </source>
</evidence>
<dbReference type="PROSITE" id="PS00067">
    <property type="entry name" value="3HCDH"/>
    <property type="match status" value="1"/>
</dbReference>
<dbReference type="GO" id="GO:0006635">
    <property type="term" value="P:fatty acid beta-oxidation"/>
    <property type="evidence" value="ECO:0007669"/>
    <property type="project" value="UniProtKB-UniPathway"/>
</dbReference>
<keyword evidence="11" id="KW-0511">Multifunctional enzyme</keyword>
<evidence type="ECO:0000256" key="10">
    <source>
        <dbReference type="ARBA" id="ARBA00023239"/>
    </source>
</evidence>
<dbReference type="Pfam" id="PF00725">
    <property type="entry name" value="3HCDH"/>
    <property type="match status" value="2"/>
</dbReference>
<evidence type="ECO:0000256" key="6">
    <source>
        <dbReference type="ARBA" id="ARBA00022963"/>
    </source>
</evidence>
<evidence type="ECO:0000256" key="8">
    <source>
        <dbReference type="ARBA" id="ARBA00023027"/>
    </source>
</evidence>
<dbReference type="InterPro" id="IPR006108">
    <property type="entry name" value="3HC_DH_C"/>
</dbReference>
<dbReference type="Pfam" id="PF00378">
    <property type="entry name" value="ECH_1"/>
    <property type="match status" value="1"/>
</dbReference>
<gene>
    <name evidence="15" type="primary">fadB</name>
    <name evidence="15" type="ORF">BSF38_01979</name>
</gene>
<evidence type="ECO:0000313" key="15">
    <source>
        <dbReference type="EMBL" id="APW60509.1"/>
    </source>
</evidence>
<evidence type="ECO:0000256" key="12">
    <source>
        <dbReference type="ARBA" id="ARBA00049556"/>
    </source>
</evidence>
<evidence type="ECO:0000256" key="3">
    <source>
        <dbReference type="ARBA" id="ARBA00008750"/>
    </source>
</evidence>
<keyword evidence="10" id="KW-0456">Lyase</keyword>
<keyword evidence="5" id="KW-0276">Fatty acid metabolism</keyword>
<reference evidence="16" key="1">
    <citation type="submission" date="2016-12" db="EMBL/GenBank/DDBJ databases">
        <title>Comparative genomics of four Isosphaeraceae planctomycetes: a common pool of plasmids and glycoside hydrolase genes.</title>
        <authorList>
            <person name="Ivanova A."/>
        </authorList>
    </citation>
    <scope>NUCLEOTIDE SEQUENCE [LARGE SCALE GENOMIC DNA]</scope>
    <source>
        <strain evidence="16">PX4</strain>
    </source>
</reference>
<dbReference type="SUPFAM" id="SSF51735">
    <property type="entry name" value="NAD(P)-binding Rossmann-fold domains"/>
    <property type="match status" value="1"/>
</dbReference>
<dbReference type="KEGG" id="pbor:BSF38_01979"/>
<evidence type="ECO:0000259" key="14">
    <source>
        <dbReference type="Pfam" id="PF02737"/>
    </source>
</evidence>
<evidence type="ECO:0000256" key="4">
    <source>
        <dbReference type="ARBA" id="ARBA00012076"/>
    </source>
</evidence>
<evidence type="ECO:0000256" key="2">
    <source>
        <dbReference type="ARBA" id="ARBA00007005"/>
    </source>
</evidence>
<dbReference type="EC" id="4.2.1.17" evidence="4"/>
<dbReference type="PANTHER" id="PTHR43612:SF3">
    <property type="entry name" value="TRIFUNCTIONAL ENZYME SUBUNIT ALPHA, MITOCHONDRIAL"/>
    <property type="match status" value="1"/>
</dbReference>
<dbReference type="Proteomes" id="UP000186309">
    <property type="component" value="Chromosome"/>
</dbReference>
<dbReference type="PANTHER" id="PTHR43612">
    <property type="entry name" value="TRIFUNCTIONAL ENZYME SUBUNIT ALPHA"/>
    <property type="match status" value="1"/>
</dbReference>
<dbReference type="CDD" id="cd06558">
    <property type="entry name" value="crotonase-like"/>
    <property type="match status" value="1"/>
</dbReference>
<dbReference type="Gene3D" id="1.10.1040.50">
    <property type="match status" value="1"/>
</dbReference>
<dbReference type="GO" id="GO:0004300">
    <property type="term" value="F:enoyl-CoA hydratase activity"/>
    <property type="evidence" value="ECO:0007669"/>
    <property type="project" value="UniProtKB-EC"/>
</dbReference>
<feature type="domain" description="3-hydroxyacyl-CoA dehydrogenase NAD binding" evidence="14">
    <location>
        <begin position="318"/>
        <end position="495"/>
    </location>
</feature>
<dbReference type="InterPro" id="IPR029045">
    <property type="entry name" value="ClpP/crotonase-like_dom_sf"/>
</dbReference>
<dbReference type="InterPro" id="IPR036291">
    <property type="entry name" value="NAD(P)-bd_dom_sf"/>
</dbReference>
<dbReference type="InterPro" id="IPR006176">
    <property type="entry name" value="3-OHacyl-CoA_DH_NAD-bd"/>
</dbReference>
<dbReference type="OrthoDB" id="9771883at2"/>
<keyword evidence="16" id="KW-1185">Reference proteome</keyword>
<dbReference type="FunFam" id="3.40.50.720:FF:000009">
    <property type="entry name" value="Fatty oxidation complex, alpha subunit"/>
    <property type="match status" value="1"/>
</dbReference>
<evidence type="ECO:0000256" key="9">
    <source>
        <dbReference type="ARBA" id="ARBA00023098"/>
    </source>
</evidence>
<keyword evidence="7" id="KW-0560">Oxidoreductase</keyword>